<dbReference type="PANTHER" id="PTHR46456:SF1">
    <property type="entry name" value="DNA REPAIR PROTEIN RAD51 HOMOLOG 2"/>
    <property type="match status" value="1"/>
</dbReference>
<dbReference type="GO" id="GO:0033063">
    <property type="term" value="C:Rad51B-Rad51C-Rad51D-XRCC2 complex"/>
    <property type="evidence" value="ECO:0007669"/>
    <property type="project" value="InterPro"/>
</dbReference>
<dbReference type="SUPFAM" id="SSF52540">
    <property type="entry name" value="P-loop containing nucleoside triphosphate hydrolases"/>
    <property type="match status" value="1"/>
</dbReference>
<dbReference type="InterPro" id="IPR013632">
    <property type="entry name" value="Rad51_C"/>
</dbReference>
<dbReference type="GO" id="GO:0140664">
    <property type="term" value="F:ATP-dependent DNA damage sensor activity"/>
    <property type="evidence" value="ECO:0007669"/>
    <property type="project" value="InterPro"/>
</dbReference>
<dbReference type="InterPro" id="IPR020588">
    <property type="entry name" value="RecA_ATP-bd"/>
</dbReference>
<dbReference type="GO" id="GO:0000724">
    <property type="term" value="P:double-strand break repair via homologous recombination"/>
    <property type="evidence" value="ECO:0007669"/>
    <property type="project" value="InterPro"/>
</dbReference>
<evidence type="ECO:0000313" key="3">
    <source>
        <dbReference type="EMBL" id="CAF3912467.1"/>
    </source>
</evidence>
<organism evidence="2 4">
    <name type="scientific">Didymodactylos carnosus</name>
    <dbReference type="NCBI Taxonomy" id="1234261"/>
    <lineage>
        <taxon>Eukaryota</taxon>
        <taxon>Metazoa</taxon>
        <taxon>Spiralia</taxon>
        <taxon>Gnathifera</taxon>
        <taxon>Rotifera</taxon>
        <taxon>Eurotatoria</taxon>
        <taxon>Bdelloidea</taxon>
        <taxon>Philodinida</taxon>
        <taxon>Philodinidae</taxon>
        <taxon>Didymodactylos</taxon>
    </lineage>
</organism>
<reference evidence="2" key="1">
    <citation type="submission" date="2021-02" db="EMBL/GenBank/DDBJ databases">
        <authorList>
            <person name="Nowell W R."/>
        </authorList>
    </citation>
    <scope>NUCLEOTIDE SEQUENCE</scope>
</reference>
<feature type="domain" description="RecA family profile 1" evidence="1">
    <location>
        <begin position="77"/>
        <end position="254"/>
    </location>
</feature>
<dbReference type="GO" id="GO:0003690">
    <property type="term" value="F:double-stranded DNA binding"/>
    <property type="evidence" value="ECO:0007669"/>
    <property type="project" value="TreeGrafter"/>
</dbReference>
<dbReference type="Gene3D" id="3.40.50.300">
    <property type="entry name" value="P-loop containing nucleotide triphosphate hydrolases"/>
    <property type="match status" value="1"/>
</dbReference>
<dbReference type="GO" id="GO:0005657">
    <property type="term" value="C:replication fork"/>
    <property type="evidence" value="ECO:0007669"/>
    <property type="project" value="TreeGrafter"/>
</dbReference>
<dbReference type="GO" id="GO:0000400">
    <property type="term" value="F:four-way junction DNA binding"/>
    <property type="evidence" value="ECO:0007669"/>
    <property type="project" value="TreeGrafter"/>
</dbReference>
<name>A0A814SIY7_9BILA</name>
<dbReference type="Pfam" id="PF08423">
    <property type="entry name" value="Rad51"/>
    <property type="match status" value="1"/>
</dbReference>
<dbReference type="AlphaFoldDB" id="A0A814SIY7"/>
<sequence length="413" mass="47988">MERTLLSFDDLNIDSSLIKRFEHSNIRTIYDLYCYSPFELSLKFHLPLDTMNDLLERIYVQFYIQPTTAYDLLIQTQNQNIPTNISTLDNCLKGGLRRKSLTELCGSWGSGKTQFSLYLCSQCSLAFKHTIYIDTERAFSAKRLLEIIISCSEQNHNKKLLNYDKKYYEKYLEYVRYECVSDMTQLMKLLNTIEQELQEKNDHDIILIIVDSIAAPLRASTPYYKRHQLLLEFTDLVKRLAENLNLVMFVTNQITTKRRSGVLIENDSSVTHQAKTIKQTSNENSEIVFSQSLLISDIQQKLCEDDENMDNNEYYMGIALGKAWTYSVNLRLAISYDDAYNREQRRLIIGKSIDCPGYSIPFQITNCGIEEGETVVLNELKQEQHLHQNKKIKLLTPQLIVADNMQLVGKRIL</sequence>
<dbReference type="Proteomes" id="UP000681722">
    <property type="component" value="Unassembled WGS sequence"/>
</dbReference>
<accession>A0A814SIY7</accession>
<dbReference type="EMBL" id="CAJNOQ010006834">
    <property type="protein sequence ID" value="CAF1148934.1"/>
    <property type="molecule type" value="Genomic_DNA"/>
</dbReference>
<dbReference type="Proteomes" id="UP000663829">
    <property type="component" value="Unassembled WGS sequence"/>
</dbReference>
<evidence type="ECO:0000259" key="1">
    <source>
        <dbReference type="PROSITE" id="PS50162"/>
    </source>
</evidence>
<keyword evidence="4" id="KW-1185">Reference proteome</keyword>
<dbReference type="GO" id="GO:0003697">
    <property type="term" value="F:single-stranded DNA binding"/>
    <property type="evidence" value="ECO:0007669"/>
    <property type="project" value="TreeGrafter"/>
</dbReference>
<protein>
    <recommendedName>
        <fullName evidence="1">RecA family profile 1 domain-containing protein</fullName>
    </recommendedName>
</protein>
<dbReference type="EMBL" id="CAJOBC010006834">
    <property type="protein sequence ID" value="CAF3912467.1"/>
    <property type="molecule type" value="Genomic_DNA"/>
</dbReference>
<evidence type="ECO:0000313" key="2">
    <source>
        <dbReference type="EMBL" id="CAF1148934.1"/>
    </source>
</evidence>
<gene>
    <name evidence="2" type="ORF">GPM918_LOCUS21077</name>
    <name evidence="3" type="ORF">SRO942_LOCUS21074</name>
</gene>
<dbReference type="PROSITE" id="PS50162">
    <property type="entry name" value="RECA_2"/>
    <property type="match status" value="1"/>
</dbReference>
<comment type="caution">
    <text evidence="2">The sequence shown here is derived from an EMBL/GenBank/DDBJ whole genome shotgun (WGS) entry which is preliminary data.</text>
</comment>
<dbReference type="InterPro" id="IPR030548">
    <property type="entry name" value="RAD51B"/>
</dbReference>
<dbReference type="PANTHER" id="PTHR46456">
    <property type="entry name" value="DNA REPAIR PROTEIN RAD51 HOMOLOG 2"/>
    <property type="match status" value="1"/>
</dbReference>
<dbReference type="OrthoDB" id="5957327at2759"/>
<evidence type="ECO:0000313" key="4">
    <source>
        <dbReference type="Proteomes" id="UP000663829"/>
    </source>
</evidence>
<dbReference type="GO" id="GO:0005524">
    <property type="term" value="F:ATP binding"/>
    <property type="evidence" value="ECO:0007669"/>
    <property type="project" value="InterPro"/>
</dbReference>
<proteinExistence type="predicted"/>
<dbReference type="InterPro" id="IPR027417">
    <property type="entry name" value="P-loop_NTPase"/>
</dbReference>